<keyword evidence="4" id="KW-0378">Hydrolase</keyword>
<dbReference type="Pfam" id="PF00753">
    <property type="entry name" value="Lactamase_B"/>
    <property type="match status" value="1"/>
</dbReference>
<accession>S5XXU8</accession>
<dbReference type="InterPro" id="IPR051013">
    <property type="entry name" value="MBL_superfamily_lactonases"/>
</dbReference>
<sequence length="283" mass="30975">MRDLANALPELFLLQIGHCRAPEILSRRKGRLRPVDFPAGAALILHPRHGAILFDTGYGRAFFEATAGFPERLYRWMTPATLPEAARLPQQLARFGIDTPDLVILSHLHADHVAGYFDLTTAPTVLTSREAFEALDRGGRLATLKAGCPEPLRQRLKALRPSFIENCAPPDLIPEGFADFAGLRDIFGDGSVLAVPLPGHGIGQFGLFLPETSTGPQFLIADAAWSLRALRENAPPPNMSVMSLGNKGNYLKTFLNLRMLSCVRSDIRLLPSHCAETFSPTLC</sequence>
<dbReference type="InterPro" id="IPR001279">
    <property type="entry name" value="Metallo-B-lactamas"/>
</dbReference>
<evidence type="ECO:0000313" key="7">
    <source>
        <dbReference type="EMBL" id="AGT08275.1"/>
    </source>
</evidence>
<keyword evidence="5" id="KW-0862">Zinc</keyword>
<dbReference type="HOGENOM" id="CLU_030571_3_4_5"/>
<dbReference type="PANTHER" id="PTHR42978">
    <property type="entry name" value="QUORUM-QUENCHING LACTONASE YTNP-RELATED-RELATED"/>
    <property type="match status" value="1"/>
</dbReference>
<evidence type="ECO:0000256" key="1">
    <source>
        <dbReference type="ARBA" id="ARBA00001947"/>
    </source>
</evidence>
<dbReference type="OrthoDB" id="9773738at2"/>
<dbReference type="CDD" id="cd07730">
    <property type="entry name" value="metallo-hydrolase-like_MBL-fold"/>
    <property type="match status" value="1"/>
</dbReference>
<dbReference type="SMART" id="SM00849">
    <property type="entry name" value="Lactamase_B"/>
    <property type="match status" value="1"/>
</dbReference>
<keyword evidence="3" id="KW-0479">Metal-binding</keyword>
<proteinExistence type="inferred from homology"/>
<dbReference type="KEGG" id="pami:JCM7686_1166"/>
<dbReference type="Gene3D" id="3.60.15.10">
    <property type="entry name" value="Ribonuclease Z/Hydroxyacylglutathione hydrolase-like"/>
    <property type="match status" value="1"/>
</dbReference>
<dbReference type="GO" id="GO:0046872">
    <property type="term" value="F:metal ion binding"/>
    <property type="evidence" value="ECO:0007669"/>
    <property type="project" value="UniProtKB-KW"/>
</dbReference>
<dbReference type="SUPFAM" id="SSF56281">
    <property type="entry name" value="Metallo-hydrolase/oxidoreductase"/>
    <property type="match status" value="1"/>
</dbReference>
<evidence type="ECO:0000256" key="3">
    <source>
        <dbReference type="ARBA" id="ARBA00022723"/>
    </source>
</evidence>
<reference evidence="7 8" key="1">
    <citation type="journal article" date="2014" name="BMC Genomics">
        <title>Architecture and functions of a multipartite genome of the methylotrophic bacterium Paracoccus aminophilus JCM 7686, containing primary and secondary chromids.</title>
        <authorList>
            <person name="Dziewit L."/>
            <person name="Czarnecki J."/>
            <person name="Wibberg D."/>
            <person name="Radlinska M."/>
            <person name="Mrozek P."/>
            <person name="Szymczak M."/>
            <person name="Schluter A."/>
            <person name="Puhler A."/>
            <person name="Bartosik D."/>
        </authorList>
    </citation>
    <scope>NUCLEOTIDE SEQUENCE [LARGE SCALE GENOMIC DNA]</scope>
    <source>
        <strain evidence="7">JCM 7686</strain>
    </source>
</reference>
<organism evidence="7 8">
    <name type="scientific">Paracoccus aminophilus JCM 7686</name>
    <dbReference type="NCBI Taxonomy" id="1367847"/>
    <lineage>
        <taxon>Bacteria</taxon>
        <taxon>Pseudomonadati</taxon>
        <taxon>Pseudomonadota</taxon>
        <taxon>Alphaproteobacteria</taxon>
        <taxon>Rhodobacterales</taxon>
        <taxon>Paracoccaceae</taxon>
        <taxon>Paracoccus</taxon>
    </lineage>
</organism>
<protein>
    <submittedName>
        <fullName evidence="7">Beta-lactamase domain-containing protein</fullName>
    </submittedName>
</protein>
<dbReference type="Proteomes" id="UP000015480">
    <property type="component" value="Chromosome"/>
</dbReference>
<dbReference type="EMBL" id="CP006650">
    <property type="protein sequence ID" value="AGT08275.1"/>
    <property type="molecule type" value="Genomic_DNA"/>
</dbReference>
<evidence type="ECO:0000259" key="6">
    <source>
        <dbReference type="SMART" id="SM00849"/>
    </source>
</evidence>
<dbReference type="AlphaFoldDB" id="S5XXU8"/>
<dbReference type="PANTHER" id="PTHR42978:SF2">
    <property type="entry name" value="102 KBASES UNSTABLE REGION: FROM 1 TO 119443"/>
    <property type="match status" value="1"/>
</dbReference>
<evidence type="ECO:0000256" key="2">
    <source>
        <dbReference type="ARBA" id="ARBA00007749"/>
    </source>
</evidence>
<evidence type="ECO:0000313" key="8">
    <source>
        <dbReference type="Proteomes" id="UP000015480"/>
    </source>
</evidence>
<dbReference type="eggNOG" id="COG0491">
    <property type="taxonomic scope" value="Bacteria"/>
</dbReference>
<comment type="cofactor">
    <cofactor evidence="1">
        <name>Zn(2+)</name>
        <dbReference type="ChEBI" id="CHEBI:29105"/>
    </cofactor>
</comment>
<evidence type="ECO:0000256" key="5">
    <source>
        <dbReference type="ARBA" id="ARBA00022833"/>
    </source>
</evidence>
<feature type="domain" description="Metallo-beta-lactamase" evidence="6">
    <location>
        <begin position="38"/>
        <end position="273"/>
    </location>
</feature>
<comment type="similarity">
    <text evidence="2">Belongs to the metallo-beta-lactamase superfamily.</text>
</comment>
<dbReference type="STRING" id="1367847.JCM7686_1166"/>
<name>S5XXU8_PARAH</name>
<keyword evidence="8" id="KW-1185">Reference proteome</keyword>
<dbReference type="GO" id="GO:0016787">
    <property type="term" value="F:hydrolase activity"/>
    <property type="evidence" value="ECO:0007669"/>
    <property type="project" value="UniProtKB-KW"/>
</dbReference>
<dbReference type="RefSeq" id="WP_020949913.1">
    <property type="nucleotide sequence ID" value="NC_022041.1"/>
</dbReference>
<dbReference type="PATRIC" id="fig|1367847.3.peg.1133"/>
<dbReference type="InterPro" id="IPR036866">
    <property type="entry name" value="RibonucZ/Hydroxyglut_hydro"/>
</dbReference>
<evidence type="ECO:0000256" key="4">
    <source>
        <dbReference type="ARBA" id="ARBA00022801"/>
    </source>
</evidence>
<gene>
    <name evidence="7" type="ORF">JCM7686_1166</name>
</gene>